<dbReference type="Proteomes" id="UP001489719">
    <property type="component" value="Unassembled WGS sequence"/>
</dbReference>
<keyword evidence="2" id="KW-1185">Reference proteome</keyword>
<protein>
    <submittedName>
        <fullName evidence="1">Uncharacterized protein</fullName>
    </submittedName>
</protein>
<comment type="caution">
    <text evidence="1">The sequence shown here is derived from an EMBL/GenBank/DDBJ whole genome shotgun (WGS) entry which is preliminary data.</text>
</comment>
<name>A0ACC3TYG1_9ASCO</name>
<sequence>MTTKRSSLRFESSSLDNIEQVENYRSDGFHPVSIGDRFANGRYRILHKLGFGGFSTCLVSSR</sequence>
<proteinExistence type="predicted"/>
<reference evidence="2" key="1">
    <citation type="journal article" date="2024" name="Front. Bioeng. Biotechnol.">
        <title>Genome-scale model development and genomic sequencing of the oleaginous clade Lipomyces.</title>
        <authorList>
            <person name="Czajka J.J."/>
            <person name="Han Y."/>
            <person name="Kim J."/>
            <person name="Mondo S.J."/>
            <person name="Hofstad B.A."/>
            <person name="Robles A."/>
            <person name="Haridas S."/>
            <person name="Riley R."/>
            <person name="LaButti K."/>
            <person name="Pangilinan J."/>
            <person name="Andreopoulos W."/>
            <person name="Lipzen A."/>
            <person name="Yan J."/>
            <person name="Wang M."/>
            <person name="Ng V."/>
            <person name="Grigoriev I.V."/>
            <person name="Spatafora J.W."/>
            <person name="Magnuson J.K."/>
            <person name="Baker S.E."/>
            <person name="Pomraning K.R."/>
        </authorList>
    </citation>
    <scope>NUCLEOTIDE SEQUENCE [LARGE SCALE GENOMIC DNA]</scope>
    <source>
        <strain evidence="2">CBS 10300</strain>
    </source>
</reference>
<evidence type="ECO:0000313" key="1">
    <source>
        <dbReference type="EMBL" id="KAK9326095.1"/>
    </source>
</evidence>
<organism evidence="1 2">
    <name type="scientific">Lipomyces orientalis</name>
    <dbReference type="NCBI Taxonomy" id="1233043"/>
    <lineage>
        <taxon>Eukaryota</taxon>
        <taxon>Fungi</taxon>
        <taxon>Dikarya</taxon>
        <taxon>Ascomycota</taxon>
        <taxon>Saccharomycotina</taxon>
        <taxon>Lipomycetes</taxon>
        <taxon>Lipomycetales</taxon>
        <taxon>Lipomycetaceae</taxon>
        <taxon>Lipomyces</taxon>
    </lineage>
</organism>
<accession>A0ACC3TYG1</accession>
<evidence type="ECO:0000313" key="2">
    <source>
        <dbReference type="Proteomes" id="UP001489719"/>
    </source>
</evidence>
<gene>
    <name evidence="1" type="ORF">V1517DRAFT_312686</name>
</gene>
<dbReference type="EMBL" id="MU970036">
    <property type="protein sequence ID" value="KAK9326095.1"/>
    <property type="molecule type" value="Genomic_DNA"/>
</dbReference>